<keyword evidence="1" id="KW-0812">Transmembrane</keyword>
<sequence length="144" mass="16160">MELEDVGCPIARLPCWRECVYGQCWGGKEWCVARGSDVGESVCMASVGVLRSGVWLVGAMLERVCCYGQCWGAKEWCVARGSERKKIVSWERSSVTNDGQRTTSQGEGCWSVDLMRTLLSHHALARTFFSMYALIFFLSFLVIQ</sequence>
<keyword evidence="1" id="KW-0472">Membrane</keyword>
<keyword evidence="3" id="KW-1185">Reference proteome</keyword>
<evidence type="ECO:0000256" key="1">
    <source>
        <dbReference type="SAM" id="Phobius"/>
    </source>
</evidence>
<protein>
    <submittedName>
        <fullName evidence="2">Uncharacterized protein</fullName>
    </submittedName>
</protein>
<reference evidence="2" key="1">
    <citation type="submission" date="2020-10" db="EMBL/GenBank/DDBJ databases">
        <title>Chromosome-scale genome assembly of the Allis shad, Alosa alosa.</title>
        <authorList>
            <person name="Margot Z."/>
            <person name="Christophe K."/>
            <person name="Cabau C."/>
            <person name="Louis A."/>
            <person name="Berthelot C."/>
            <person name="Parey E."/>
            <person name="Roest Crollius H."/>
            <person name="Montfort J."/>
            <person name="Robinson-Rechavi M."/>
            <person name="Bucao C."/>
            <person name="Bouchez O."/>
            <person name="Gislard M."/>
            <person name="Lluch J."/>
            <person name="Milhes M."/>
            <person name="Lampietro C."/>
            <person name="Lopez Roques C."/>
            <person name="Donnadieu C."/>
            <person name="Braasch I."/>
            <person name="Desvignes T."/>
            <person name="Postlethwait J."/>
            <person name="Bobe J."/>
            <person name="Guiguen Y."/>
        </authorList>
    </citation>
    <scope>NUCLEOTIDE SEQUENCE</scope>
    <source>
        <strain evidence="2">M-15738</strain>
        <tissue evidence="2">Blood</tissue>
    </source>
</reference>
<comment type="caution">
    <text evidence="2">The sequence shown here is derived from an EMBL/GenBank/DDBJ whole genome shotgun (WGS) entry which is preliminary data.</text>
</comment>
<dbReference type="AlphaFoldDB" id="A0AAV6H7M5"/>
<dbReference type="EMBL" id="JADWDJ010000003">
    <property type="protein sequence ID" value="KAG5283150.1"/>
    <property type="molecule type" value="Genomic_DNA"/>
</dbReference>
<dbReference type="Proteomes" id="UP000823561">
    <property type="component" value="Chromosome 3"/>
</dbReference>
<organism evidence="2 3">
    <name type="scientific">Alosa alosa</name>
    <name type="common">allis shad</name>
    <dbReference type="NCBI Taxonomy" id="278164"/>
    <lineage>
        <taxon>Eukaryota</taxon>
        <taxon>Metazoa</taxon>
        <taxon>Chordata</taxon>
        <taxon>Craniata</taxon>
        <taxon>Vertebrata</taxon>
        <taxon>Euteleostomi</taxon>
        <taxon>Actinopterygii</taxon>
        <taxon>Neopterygii</taxon>
        <taxon>Teleostei</taxon>
        <taxon>Clupei</taxon>
        <taxon>Clupeiformes</taxon>
        <taxon>Clupeoidei</taxon>
        <taxon>Clupeidae</taxon>
        <taxon>Alosa</taxon>
    </lineage>
</organism>
<gene>
    <name evidence="2" type="ORF">AALO_G00038880</name>
</gene>
<proteinExistence type="predicted"/>
<accession>A0AAV6H7M5</accession>
<evidence type="ECO:0000313" key="3">
    <source>
        <dbReference type="Proteomes" id="UP000823561"/>
    </source>
</evidence>
<evidence type="ECO:0000313" key="2">
    <source>
        <dbReference type="EMBL" id="KAG5283150.1"/>
    </source>
</evidence>
<name>A0AAV6H7M5_9TELE</name>
<keyword evidence="1" id="KW-1133">Transmembrane helix</keyword>
<feature type="non-terminal residue" evidence="2">
    <location>
        <position position="144"/>
    </location>
</feature>
<feature type="transmembrane region" description="Helical" evidence="1">
    <location>
        <begin position="123"/>
        <end position="143"/>
    </location>
</feature>